<dbReference type="Gene3D" id="3.30.930.10">
    <property type="entry name" value="Bira Bifunctional Protein, Domain 2"/>
    <property type="match status" value="1"/>
</dbReference>
<dbReference type="PANTHER" id="PTHR42753:SF2">
    <property type="entry name" value="PROLINE--TRNA LIGASE"/>
    <property type="match status" value="1"/>
</dbReference>
<keyword evidence="5" id="KW-0547">Nucleotide-binding</keyword>
<dbReference type="InterPro" id="IPR045864">
    <property type="entry name" value="aa-tRNA-synth_II/BPL/LPL"/>
</dbReference>
<dbReference type="InterPro" id="IPR002316">
    <property type="entry name" value="Pro-tRNA-ligase_IIa"/>
</dbReference>
<evidence type="ECO:0000256" key="3">
    <source>
        <dbReference type="ARBA" id="ARBA00022490"/>
    </source>
</evidence>
<organism evidence="12 13">
    <name type="scientific">Candidatus Cytomitobacter indipagum</name>
    <dbReference type="NCBI Taxonomy" id="2601575"/>
    <lineage>
        <taxon>Bacteria</taxon>
        <taxon>Pseudomonadati</taxon>
        <taxon>Pseudomonadota</taxon>
        <taxon>Alphaproteobacteria</taxon>
        <taxon>Holosporales</taxon>
        <taxon>Holosporaceae</taxon>
        <taxon>Candidatus Cytomitobacter</taxon>
    </lineage>
</organism>
<gene>
    <name evidence="12" type="ORF">FZC35_01315</name>
</gene>
<dbReference type="InterPro" id="IPR002314">
    <property type="entry name" value="aa-tRNA-synt_IIb"/>
</dbReference>
<dbReference type="AlphaFoldDB" id="A0A5C0UDA0"/>
<dbReference type="Pfam" id="PF00587">
    <property type="entry name" value="tRNA-synt_2b"/>
    <property type="match status" value="1"/>
</dbReference>
<keyword evidence="4" id="KW-0436">Ligase</keyword>
<dbReference type="GO" id="GO:0006433">
    <property type="term" value="P:prolyl-tRNA aminoacylation"/>
    <property type="evidence" value="ECO:0007669"/>
    <property type="project" value="InterPro"/>
</dbReference>
<dbReference type="InterPro" id="IPR033730">
    <property type="entry name" value="ProRS_core_prok"/>
</dbReference>
<dbReference type="GO" id="GO:0004827">
    <property type="term" value="F:proline-tRNA ligase activity"/>
    <property type="evidence" value="ECO:0007669"/>
    <property type="project" value="UniProtKB-EC"/>
</dbReference>
<keyword evidence="6" id="KW-0067">ATP-binding</keyword>
<dbReference type="Proteomes" id="UP000325155">
    <property type="component" value="Chromosome"/>
</dbReference>
<evidence type="ECO:0000256" key="2">
    <source>
        <dbReference type="ARBA" id="ARBA00019110"/>
    </source>
</evidence>
<evidence type="ECO:0000256" key="7">
    <source>
        <dbReference type="ARBA" id="ARBA00022917"/>
    </source>
</evidence>
<dbReference type="Pfam" id="PF03129">
    <property type="entry name" value="HGTP_anticodon"/>
    <property type="match status" value="1"/>
</dbReference>
<proteinExistence type="predicted"/>
<dbReference type="PRINTS" id="PR01046">
    <property type="entry name" value="TRNASYNTHPRO"/>
</dbReference>
<dbReference type="InterPro" id="IPR006195">
    <property type="entry name" value="aa-tRNA-synth_II"/>
</dbReference>
<dbReference type="GO" id="GO:0005524">
    <property type="term" value="F:ATP binding"/>
    <property type="evidence" value="ECO:0007669"/>
    <property type="project" value="UniProtKB-KW"/>
</dbReference>
<dbReference type="PROSITE" id="PS50862">
    <property type="entry name" value="AA_TRNA_LIGASE_II"/>
    <property type="match status" value="1"/>
</dbReference>
<evidence type="ECO:0000259" key="11">
    <source>
        <dbReference type="PROSITE" id="PS50862"/>
    </source>
</evidence>
<dbReference type="CDD" id="cd00779">
    <property type="entry name" value="ProRS_core_prok"/>
    <property type="match status" value="1"/>
</dbReference>
<evidence type="ECO:0000256" key="10">
    <source>
        <dbReference type="ARBA" id="ARBA00047671"/>
    </source>
</evidence>
<dbReference type="InterPro" id="IPR004154">
    <property type="entry name" value="Anticodon-bd"/>
</dbReference>
<feature type="domain" description="Aminoacyl-transfer RNA synthetases class-II family profile" evidence="11">
    <location>
        <begin position="40"/>
        <end position="315"/>
    </location>
</feature>
<comment type="catalytic activity">
    <reaction evidence="10">
        <text>tRNA(Pro) + L-proline + ATP = L-prolyl-tRNA(Pro) + AMP + diphosphate</text>
        <dbReference type="Rhea" id="RHEA:14305"/>
        <dbReference type="Rhea" id="RHEA-COMP:9700"/>
        <dbReference type="Rhea" id="RHEA-COMP:9702"/>
        <dbReference type="ChEBI" id="CHEBI:30616"/>
        <dbReference type="ChEBI" id="CHEBI:33019"/>
        <dbReference type="ChEBI" id="CHEBI:60039"/>
        <dbReference type="ChEBI" id="CHEBI:78442"/>
        <dbReference type="ChEBI" id="CHEBI:78532"/>
        <dbReference type="ChEBI" id="CHEBI:456215"/>
        <dbReference type="EC" id="6.1.1.15"/>
    </reaction>
</comment>
<evidence type="ECO:0000256" key="6">
    <source>
        <dbReference type="ARBA" id="ARBA00022840"/>
    </source>
</evidence>
<dbReference type="OrthoDB" id="9809052at2"/>
<dbReference type="InterPro" id="IPR050062">
    <property type="entry name" value="Pro-tRNA_synthetase"/>
</dbReference>
<reference evidence="12 13" key="1">
    <citation type="submission" date="2019-08" db="EMBL/GenBank/DDBJ databases">
        <title>Highly reduced genomes of protist endosymbionts show evolutionary convergence.</title>
        <authorList>
            <person name="George E."/>
            <person name="Husnik F."/>
            <person name="Tashyreva D."/>
            <person name="Prokopchuk G."/>
            <person name="Horak A."/>
            <person name="Kwong W.K."/>
            <person name="Lukes J."/>
            <person name="Keeling P.J."/>
        </authorList>
    </citation>
    <scope>NUCLEOTIDE SEQUENCE [LARGE SCALE GENOMIC DNA]</scope>
    <source>
        <strain evidence="12">1605</strain>
    </source>
</reference>
<protein>
    <recommendedName>
        <fullName evidence="2">Proline--tRNA ligase</fullName>
        <ecNumber evidence="1">6.1.1.15</ecNumber>
    </recommendedName>
    <alternativeName>
        <fullName evidence="9">Prolyl-tRNA synthetase</fullName>
    </alternativeName>
</protein>
<evidence type="ECO:0000256" key="4">
    <source>
        <dbReference type="ARBA" id="ARBA00022598"/>
    </source>
</evidence>
<dbReference type="EMBL" id="CP043315">
    <property type="protein sequence ID" value="QEK38016.1"/>
    <property type="molecule type" value="Genomic_DNA"/>
</dbReference>
<keyword evidence="7" id="KW-0648">Protein biosynthesis</keyword>
<sequence>MYLKQNSQYFDKFKVFLKNLIYNTFMKASNFFLPIRREVNEVSISAKIMLKSGMIQKLASGLYSWLPMGYKIMSKIENIISEEFENMGFNRMCIPTLHPADLWKESERYDAYGKEMLRVFDRKNNEFIYGPSAEEPCVDMVRQANINKNNLPINLFNIQWKFRDELRPRFGVVRCREFYMCDGYSFHETVDQSSKFYDDVFKGYHRIFKKLGLEAIAKEAETGEVGGLKSHEFHIPSDVGEDEIEINGSNKSSLELGHIFLLGDRYTAPMKLSITNSENKQFPLIMGCYGLGVSRIVAAMIEKYYNHESDSIVWPIDFAPFAINIINADMKCENCINLSNEICNKYKNIAFYDDRIISVGQKFTASDMIGSPIKIVIWPKELKNGLVEIRFQGKKENIEIEKIYEYVNNIMQF</sequence>
<evidence type="ECO:0000256" key="8">
    <source>
        <dbReference type="ARBA" id="ARBA00023146"/>
    </source>
</evidence>
<dbReference type="InterPro" id="IPR036621">
    <property type="entry name" value="Anticodon-bd_dom_sf"/>
</dbReference>
<dbReference type="SUPFAM" id="SSF52954">
    <property type="entry name" value="Class II aaRS ABD-related"/>
    <property type="match status" value="1"/>
</dbReference>
<accession>A0A5C0UDA0</accession>
<evidence type="ECO:0000256" key="9">
    <source>
        <dbReference type="ARBA" id="ARBA00029731"/>
    </source>
</evidence>
<keyword evidence="13" id="KW-1185">Reference proteome</keyword>
<evidence type="ECO:0000313" key="13">
    <source>
        <dbReference type="Proteomes" id="UP000325155"/>
    </source>
</evidence>
<keyword evidence="8" id="KW-0030">Aminoacyl-tRNA synthetase</keyword>
<evidence type="ECO:0000256" key="1">
    <source>
        <dbReference type="ARBA" id="ARBA00012831"/>
    </source>
</evidence>
<evidence type="ECO:0000313" key="12">
    <source>
        <dbReference type="EMBL" id="QEK38016.1"/>
    </source>
</evidence>
<dbReference type="GO" id="GO:0005829">
    <property type="term" value="C:cytosol"/>
    <property type="evidence" value="ECO:0007669"/>
    <property type="project" value="TreeGrafter"/>
</dbReference>
<dbReference type="EC" id="6.1.1.15" evidence="1"/>
<dbReference type="KEGG" id="cip:FZC35_01315"/>
<dbReference type="SUPFAM" id="SSF55681">
    <property type="entry name" value="Class II aaRS and biotin synthetases"/>
    <property type="match status" value="1"/>
</dbReference>
<evidence type="ECO:0000256" key="5">
    <source>
        <dbReference type="ARBA" id="ARBA00022741"/>
    </source>
</evidence>
<keyword evidence="3" id="KW-0963">Cytoplasm</keyword>
<name>A0A5C0UDA0_9PROT</name>
<dbReference type="PANTHER" id="PTHR42753">
    <property type="entry name" value="MITOCHONDRIAL RIBOSOME PROTEIN L39/PROLYL-TRNA LIGASE FAMILY MEMBER"/>
    <property type="match status" value="1"/>
</dbReference>
<dbReference type="Gene3D" id="3.40.50.800">
    <property type="entry name" value="Anticodon-binding domain"/>
    <property type="match status" value="1"/>
</dbReference>